<evidence type="ECO:0000313" key="1">
    <source>
        <dbReference type="EMBL" id="MBE9039197.1"/>
    </source>
</evidence>
<organism evidence="1 2">
    <name type="scientific">Zarconia navalis LEGE 11467</name>
    <dbReference type="NCBI Taxonomy" id="1828826"/>
    <lineage>
        <taxon>Bacteria</taxon>
        <taxon>Bacillati</taxon>
        <taxon>Cyanobacteriota</taxon>
        <taxon>Cyanophyceae</taxon>
        <taxon>Oscillatoriophycideae</taxon>
        <taxon>Oscillatoriales</taxon>
        <taxon>Oscillatoriales incertae sedis</taxon>
        <taxon>Zarconia</taxon>
        <taxon>Zarconia navalis</taxon>
    </lineage>
</organism>
<dbReference type="EMBL" id="JADEXN010000001">
    <property type="protein sequence ID" value="MBE9039197.1"/>
    <property type="molecule type" value="Genomic_DNA"/>
</dbReference>
<dbReference type="AlphaFoldDB" id="A0A928VUZ2"/>
<name>A0A928VUZ2_9CYAN</name>
<proteinExistence type="predicted"/>
<sequence>MIFSIARFTSVLLGFSLLVACQVPSNSEIAATRPIAPISDRPTTNPILSEVEFEQLPTAIAGRVKAKLQREIGDASLQIGRYSRETWTDGCLGLGGPAESCLAALTEGWQVEVIDTTTNKSYFYRTTLNGDSIRRSTLSHNLPPSLRDRIFQTAASSGFANSDELYVITAEPRLWNGCYGIPPEDGVCTEVGILGWRVEIGDDRQSWVYHTDNLGSEIRLNETGEDKETPRSF</sequence>
<accession>A0A928VUZ2</accession>
<dbReference type="RefSeq" id="WP_264319464.1">
    <property type="nucleotide sequence ID" value="NZ_JADEXN010000001.1"/>
</dbReference>
<comment type="caution">
    <text evidence="1">The sequence shown here is derived from an EMBL/GenBank/DDBJ whole genome shotgun (WGS) entry which is preliminary data.</text>
</comment>
<dbReference type="PROSITE" id="PS51257">
    <property type="entry name" value="PROKAR_LIPOPROTEIN"/>
    <property type="match status" value="1"/>
</dbReference>
<keyword evidence="2" id="KW-1185">Reference proteome</keyword>
<evidence type="ECO:0000313" key="2">
    <source>
        <dbReference type="Proteomes" id="UP000621799"/>
    </source>
</evidence>
<reference evidence="1" key="1">
    <citation type="submission" date="2020-10" db="EMBL/GenBank/DDBJ databases">
        <authorList>
            <person name="Castelo-Branco R."/>
            <person name="Eusebio N."/>
            <person name="Adriana R."/>
            <person name="Vieira A."/>
            <person name="Brugerolle De Fraissinette N."/>
            <person name="Rezende De Castro R."/>
            <person name="Schneider M.P."/>
            <person name="Vasconcelos V."/>
            <person name="Leao P.N."/>
        </authorList>
    </citation>
    <scope>NUCLEOTIDE SEQUENCE</scope>
    <source>
        <strain evidence="1">LEGE 11467</strain>
    </source>
</reference>
<protein>
    <recommendedName>
        <fullName evidence="3">Lipoprotein</fullName>
    </recommendedName>
</protein>
<dbReference type="Proteomes" id="UP000621799">
    <property type="component" value="Unassembled WGS sequence"/>
</dbReference>
<gene>
    <name evidence="1" type="ORF">IQ235_00105</name>
</gene>
<evidence type="ECO:0008006" key="3">
    <source>
        <dbReference type="Google" id="ProtNLM"/>
    </source>
</evidence>